<keyword evidence="2" id="KW-0472">Membrane</keyword>
<dbReference type="RefSeq" id="WP_180677630.1">
    <property type="nucleotide sequence ID" value="NZ_JACCKA010000039.1"/>
</dbReference>
<feature type="compositionally biased region" description="Pro residues" evidence="1">
    <location>
        <begin position="79"/>
        <end position="88"/>
    </location>
</feature>
<name>A0A853JAZ9_9GAMM</name>
<dbReference type="SUPFAM" id="SSF55277">
    <property type="entry name" value="GYF domain"/>
    <property type="match status" value="1"/>
</dbReference>
<feature type="transmembrane region" description="Helical" evidence="2">
    <location>
        <begin position="162"/>
        <end position="182"/>
    </location>
</feature>
<dbReference type="AlphaFoldDB" id="A0A853JAZ9"/>
<evidence type="ECO:0000256" key="2">
    <source>
        <dbReference type="SAM" id="Phobius"/>
    </source>
</evidence>
<keyword evidence="5" id="KW-1185">Reference proteome</keyword>
<feature type="region of interest" description="Disordered" evidence="1">
    <location>
        <begin position="72"/>
        <end position="94"/>
    </location>
</feature>
<evidence type="ECO:0000256" key="1">
    <source>
        <dbReference type="SAM" id="MobiDB-lite"/>
    </source>
</evidence>
<protein>
    <submittedName>
        <fullName evidence="4">DUF4339 domain-containing protein</fullName>
    </submittedName>
</protein>
<organism evidence="4 5">
    <name type="scientific">Luteimonas salinisoli</name>
    <dbReference type="NCBI Taxonomy" id="2752307"/>
    <lineage>
        <taxon>Bacteria</taxon>
        <taxon>Pseudomonadati</taxon>
        <taxon>Pseudomonadota</taxon>
        <taxon>Gammaproteobacteria</taxon>
        <taxon>Lysobacterales</taxon>
        <taxon>Lysobacteraceae</taxon>
        <taxon>Luteimonas</taxon>
    </lineage>
</organism>
<dbReference type="Gene3D" id="3.30.1490.40">
    <property type="match status" value="1"/>
</dbReference>
<evidence type="ECO:0000313" key="5">
    <source>
        <dbReference type="Proteomes" id="UP000578091"/>
    </source>
</evidence>
<gene>
    <name evidence="4" type="ORF">H0E84_05490</name>
</gene>
<dbReference type="InterPro" id="IPR035445">
    <property type="entry name" value="GYF-like_dom_sf"/>
</dbReference>
<dbReference type="InterPro" id="IPR025640">
    <property type="entry name" value="GYF_2"/>
</dbReference>
<dbReference type="Pfam" id="PF14237">
    <property type="entry name" value="GYF_2"/>
    <property type="match status" value="1"/>
</dbReference>
<evidence type="ECO:0000259" key="3">
    <source>
        <dbReference type="Pfam" id="PF14237"/>
    </source>
</evidence>
<dbReference type="EMBL" id="JACCKA010000039">
    <property type="protein sequence ID" value="NZA25829.1"/>
    <property type="molecule type" value="Genomic_DNA"/>
</dbReference>
<accession>A0A853JAZ9</accession>
<feature type="domain" description="GYF" evidence="3">
    <location>
        <begin position="17"/>
        <end position="63"/>
    </location>
</feature>
<feature type="region of interest" description="Disordered" evidence="1">
    <location>
        <begin position="110"/>
        <end position="156"/>
    </location>
</feature>
<comment type="caution">
    <text evidence="4">The sequence shown here is derived from an EMBL/GenBank/DDBJ whole genome shotgun (WGS) entry which is preliminary data.</text>
</comment>
<keyword evidence="2" id="KW-1133">Transmembrane helix</keyword>
<reference evidence="4 5" key="1">
    <citation type="submission" date="2020-07" db="EMBL/GenBank/DDBJ databases">
        <title>Luteimonas sp. SJ-92.</title>
        <authorList>
            <person name="Huang X.-X."/>
            <person name="Xu L."/>
            <person name="Sun J.-Q."/>
        </authorList>
    </citation>
    <scope>NUCLEOTIDE SEQUENCE [LARGE SCALE GENOMIC DNA]</scope>
    <source>
        <strain evidence="4 5">SJ-92</strain>
    </source>
</reference>
<evidence type="ECO:0000313" key="4">
    <source>
        <dbReference type="EMBL" id="NZA25829.1"/>
    </source>
</evidence>
<dbReference type="Proteomes" id="UP000578091">
    <property type="component" value="Unassembled WGS sequence"/>
</dbReference>
<sequence length="183" mass="18961">MDRMYDTQGRDRDPAPWHYADPQGNHFGPYPAAALVRLFQFGHIRPETPVWRGDPGEARPLRDCTATFQIGPGSRIRLVPPPPAPPGHAPASVGAAEPAPLARAHVPHGCDAECAPESGPATTAAASRSDPTLVGESDPLQASGARTPGPAAAPGPVSRRRILAAAIVAAVLAVTAVALRFAT</sequence>
<keyword evidence="2" id="KW-0812">Transmembrane</keyword>
<feature type="compositionally biased region" description="Low complexity" evidence="1">
    <location>
        <begin position="142"/>
        <end position="156"/>
    </location>
</feature>
<feature type="compositionally biased region" description="Polar residues" evidence="1">
    <location>
        <begin position="120"/>
        <end position="130"/>
    </location>
</feature>
<proteinExistence type="predicted"/>